<dbReference type="GO" id="GO:0003677">
    <property type="term" value="F:DNA binding"/>
    <property type="evidence" value="ECO:0007669"/>
    <property type="project" value="TreeGrafter"/>
</dbReference>
<name>A0A1G9TTB9_9EURY</name>
<dbReference type="EMBL" id="FNHL01000002">
    <property type="protein sequence ID" value="SDM50821.1"/>
    <property type="molecule type" value="Genomic_DNA"/>
</dbReference>
<dbReference type="Gene3D" id="3.40.50.620">
    <property type="entry name" value="HUPs"/>
    <property type="match status" value="1"/>
</dbReference>
<keyword evidence="7" id="KW-0456">Lyase</keyword>
<dbReference type="InterPro" id="IPR006050">
    <property type="entry name" value="DNA_photolyase_N"/>
</dbReference>
<keyword evidence="2 4" id="KW-0274">FAD</keyword>
<dbReference type="Gene3D" id="1.25.40.80">
    <property type="match status" value="1"/>
</dbReference>
<dbReference type="PROSITE" id="PS00394">
    <property type="entry name" value="DNA_PHOTOLYASES_1_1"/>
    <property type="match status" value="1"/>
</dbReference>
<protein>
    <submittedName>
        <fullName evidence="7">Deoxyribodipyrimidine photo-lyase</fullName>
    </submittedName>
</protein>
<dbReference type="Gene3D" id="1.10.579.10">
    <property type="entry name" value="DNA Cyclobutane Dipyrimidine Photolyase, subunit A, domain 3"/>
    <property type="match status" value="1"/>
</dbReference>
<dbReference type="SUPFAM" id="SSF52425">
    <property type="entry name" value="Cryptochrome/photolyase, N-terminal domain"/>
    <property type="match status" value="1"/>
</dbReference>
<accession>A0A1G9TTB9</accession>
<gene>
    <name evidence="7" type="ORF">SAMN04487949_1899</name>
</gene>
<evidence type="ECO:0000256" key="3">
    <source>
        <dbReference type="ARBA" id="ARBA00022991"/>
    </source>
</evidence>
<dbReference type="GO" id="GO:0006139">
    <property type="term" value="P:nucleobase-containing compound metabolic process"/>
    <property type="evidence" value="ECO:0007669"/>
    <property type="project" value="UniProtKB-ARBA"/>
</dbReference>
<feature type="compositionally biased region" description="Basic and acidic residues" evidence="5">
    <location>
        <begin position="494"/>
        <end position="519"/>
    </location>
</feature>
<evidence type="ECO:0000313" key="8">
    <source>
        <dbReference type="Proteomes" id="UP000199451"/>
    </source>
</evidence>
<dbReference type="Pfam" id="PF03441">
    <property type="entry name" value="FAD_binding_7"/>
    <property type="match status" value="1"/>
</dbReference>
<dbReference type="GO" id="GO:0003904">
    <property type="term" value="F:deoxyribodipyrimidine photo-lyase activity"/>
    <property type="evidence" value="ECO:0007669"/>
    <property type="project" value="TreeGrafter"/>
</dbReference>
<dbReference type="InterPro" id="IPR005101">
    <property type="entry name" value="Cryptochr/Photolyase_FAD-bd"/>
</dbReference>
<evidence type="ECO:0000256" key="4">
    <source>
        <dbReference type="PIRSR" id="PIRSR602081-1"/>
    </source>
</evidence>
<sequence length="555" mass="62266">MSRETQPTPDDSPAGGDTGDVADAEDGDGITDVDDAEDVGTAVTDESESDGTACVLWHRRDLRVADNPAVTYATREYDTVCPLFLFDPQFYTDGSLACDARRRFLHESLDDLGEQYAERGVDLVLAHGDPETILGQFVDRGWDVVTTAEPTGRYGRRRDDRLADRFGVTFVDGDGLRRGVDDPRENWSDHVETYFETDTVAPDDSGFGDHGVDSTVTTTAIEEQYDVSPEKTGVPKGGRRAGVARLDRFVDVIRSYPSSISSPSAAETGTSRLSGYLRFGCLSVREVYQRVQRDAPDGSGRSMFVSRLYWNRHYNQKLEDWPGWMDVAVNPVFRGFNRSNHDADLVETWKRGETGFPMVDASMRCLRETGWLNFRMRAMCASFFGYILEQPWRVGADWFYYHLVDADPAINYTQWQMQTGVTGVHSMRIYNPRKQVRDNDPDGEFVYRWVPELRDLPADYLDQPEKTPLHVQSECGVEVGEDYPRPIVGYEAKRQSAQDRFGKLQERASEAMADPEIRRRASFSRRGGPEPVADDDAGDGQGGGDSDQATLGSFE</sequence>
<evidence type="ECO:0000313" key="7">
    <source>
        <dbReference type="EMBL" id="SDM50821.1"/>
    </source>
</evidence>
<proteinExistence type="predicted"/>
<feature type="binding site" evidence="4">
    <location>
        <begin position="270"/>
        <end position="274"/>
    </location>
    <ligand>
        <name>FAD</name>
        <dbReference type="ChEBI" id="CHEBI:57692"/>
    </ligand>
</feature>
<feature type="binding site" evidence="4">
    <location>
        <position position="304"/>
    </location>
    <ligand>
        <name>FAD</name>
        <dbReference type="ChEBI" id="CHEBI:57692"/>
    </ligand>
</feature>
<dbReference type="InterPro" id="IPR018394">
    <property type="entry name" value="DNA_photolyase_1_CS_C"/>
</dbReference>
<dbReference type="InterPro" id="IPR036155">
    <property type="entry name" value="Crypto/Photolyase_N_sf"/>
</dbReference>
<feature type="region of interest" description="Disordered" evidence="5">
    <location>
        <begin position="1"/>
        <end position="47"/>
    </location>
</feature>
<dbReference type="InterPro" id="IPR014729">
    <property type="entry name" value="Rossmann-like_a/b/a_fold"/>
</dbReference>
<feature type="compositionally biased region" description="Acidic residues" evidence="5">
    <location>
        <begin position="20"/>
        <end position="38"/>
    </location>
</feature>
<dbReference type="Pfam" id="PF00875">
    <property type="entry name" value="DNA_photolyase"/>
    <property type="match status" value="1"/>
</dbReference>
<dbReference type="SUPFAM" id="SSF48173">
    <property type="entry name" value="Cryptochrome/photolyase FAD-binding domain"/>
    <property type="match status" value="1"/>
</dbReference>
<dbReference type="PANTHER" id="PTHR11455:SF18">
    <property type="entry name" value="SI:CH1073-390K14.1"/>
    <property type="match status" value="1"/>
</dbReference>
<dbReference type="AlphaFoldDB" id="A0A1G9TTB9"/>
<dbReference type="GO" id="GO:0006950">
    <property type="term" value="P:response to stress"/>
    <property type="evidence" value="ECO:0007669"/>
    <property type="project" value="UniProtKB-ARBA"/>
</dbReference>
<evidence type="ECO:0000256" key="1">
    <source>
        <dbReference type="ARBA" id="ARBA00022630"/>
    </source>
</evidence>
<feature type="binding site" evidence="4">
    <location>
        <begin position="405"/>
        <end position="407"/>
    </location>
    <ligand>
        <name>FAD</name>
        <dbReference type="ChEBI" id="CHEBI:57692"/>
    </ligand>
</feature>
<dbReference type="InterPro" id="IPR036134">
    <property type="entry name" value="Crypto/Photolyase_FAD-like_sf"/>
</dbReference>
<evidence type="ECO:0000256" key="2">
    <source>
        <dbReference type="ARBA" id="ARBA00022827"/>
    </source>
</evidence>
<feature type="region of interest" description="Disordered" evidence="5">
    <location>
        <begin position="494"/>
        <end position="555"/>
    </location>
</feature>
<dbReference type="PROSITE" id="PS51645">
    <property type="entry name" value="PHR_CRY_ALPHA_BETA"/>
    <property type="match status" value="1"/>
</dbReference>
<dbReference type="GO" id="GO:0071949">
    <property type="term" value="F:FAD binding"/>
    <property type="evidence" value="ECO:0007669"/>
    <property type="project" value="TreeGrafter"/>
</dbReference>
<comment type="cofactor">
    <cofactor evidence="4">
        <name>FAD</name>
        <dbReference type="ChEBI" id="CHEBI:57692"/>
    </cofactor>
    <text evidence="4">Binds 1 FAD per subunit.</text>
</comment>
<dbReference type="InterPro" id="IPR002081">
    <property type="entry name" value="Cryptochrome/DNA_photolyase_1"/>
</dbReference>
<evidence type="ECO:0000256" key="5">
    <source>
        <dbReference type="SAM" id="MobiDB-lite"/>
    </source>
</evidence>
<dbReference type="Proteomes" id="UP000199451">
    <property type="component" value="Unassembled WGS sequence"/>
</dbReference>
<organism evidence="7 8">
    <name type="scientific">Halogranum gelatinilyticum</name>
    <dbReference type="NCBI Taxonomy" id="660521"/>
    <lineage>
        <taxon>Archaea</taxon>
        <taxon>Methanobacteriati</taxon>
        <taxon>Methanobacteriota</taxon>
        <taxon>Stenosarchaea group</taxon>
        <taxon>Halobacteria</taxon>
        <taxon>Halobacteriales</taxon>
        <taxon>Haloferacaceae</taxon>
    </lineage>
</organism>
<dbReference type="PANTHER" id="PTHR11455">
    <property type="entry name" value="CRYPTOCHROME"/>
    <property type="match status" value="1"/>
</dbReference>
<reference evidence="8" key="1">
    <citation type="submission" date="2016-10" db="EMBL/GenBank/DDBJ databases">
        <authorList>
            <person name="Varghese N."/>
            <person name="Submissions S."/>
        </authorList>
    </citation>
    <scope>NUCLEOTIDE SEQUENCE [LARGE SCALE GENOMIC DNA]</scope>
    <source>
        <strain evidence="8">CGMCC 1.10119</strain>
    </source>
</reference>
<keyword evidence="3" id="KW-0157">Chromophore</keyword>
<feature type="domain" description="Photolyase/cryptochrome alpha/beta" evidence="6">
    <location>
        <begin position="52"/>
        <end position="176"/>
    </location>
</feature>
<evidence type="ECO:0000259" key="6">
    <source>
        <dbReference type="PROSITE" id="PS51645"/>
    </source>
</evidence>
<dbReference type="STRING" id="660521.SAMN04487949_1899"/>
<feature type="binding site" evidence="4">
    <location>
        <position position="256"/>
    </location>
    <ligand>
        <name>FAD</name>
        <dbReference type="ChEBI" id="CHEBI:57692"/>
    </ligand>
</feature>
<keyword evidence="1 4" id="KW-0285">Flavoprotein</keyword>
<dbReference type="RefSeq" id="WP_244509969.1">
    <property type="nucleotide sequence ID" value="NZ_FNHL01000002.1"/>
</dbReference>
<keyword evidence="8" id="KW-1185">Reference proteome</keyword>